<gene>
    <name evidence="2" type="ORF">COV55_02695</name>
</gene>
<dbReference type="AlphaFoldDB" id="A0A2H0NCW9"/>
<dbReference type="InterPro" id="IPR021737">
    <property type="entry name" value="Phage_phiKZ_Orf197"/>
</dbReference>
<evidence type="ECO:0000256" key="1">
    <source>
        <dbReference type="SAM" id="Phobius"/>
    </source>
</evidence>
<comment type="caution">
    <text evidence="2">The sequence shown here is derived from an EMBL/GenBank/DDBJ whole genome shotgun (WGS) entry which is preliminary data.</text>
</comment>
<accession>A0A2H0NCW9</accession>
<sequence>MPDIFARIILGHLMGDYLLQSKKMALKKSEKGINGMLWCFLHSSIYTLSVCLFLWEFNLWLLILVFISHYPIDRWSLATKWLKMIKGRDLKTVYQSQGQYREIDLTFSCIVYTIPDNSMHLILLWLITKVI</sequence>
<dbReference type="EMBL" id="PCWQ01000010">
    <property type="protein sequence ID" value="PIR06727.1"/>
    <property type="molecule type" value="Genomic_DNA"/>
</dbReference>
<evidence type="ECO:0000313" key="3">
    <source>
        <dbReference type="Proteomes" id="UP000230564"/>
    </source>
</evidence>
<dbReference type="Proteomes" id="UP000230564">
    <property type="component" value="Unassembled WGS sequence"/>
</dbReference>
<organism evidence="2 3">
    <name type="scientific">Candidatus Komeilibacteria bacterium CG11_big_fil_rev_8_21_14_0_20_36_20</name>
    <dbReference type="NCBI Taxonomy" id="1974477"/>
    <lineage>
        <taxon>Bacteria</taxon>
        <taxon>Candidatus Komeiliibacteriota</taxon>
    </lineage>
</organism>
<keyword evidence="1" id="KW-1133">Transmembrane helix</keyword>
<feature type="transmembrane region" description="Helical" evidence="1">
    <location>
        <begin position="45"/>
        <end position="67"/>
    </location>
</feature>
<keyword evidence="1" id="KW-0812">Transmembrane</keyword>
<proteinExistence type="predicted"/>
<name>A0A2H0NCW9_9BACT</name>
<keyword evidence="1" id="KW-0472">Membrane</keyword>
<evidence type="ECO:0000313" key="2">
    <source>
        <dbReference type="EMBL" id="PIR06727.1"/>
    </source>
</evidence>
<evidence type="ECO:0008006" key="4">
    <source>
        <dbReference type="Google" id="ProtNLM"/>
    </source>
</evidence>
<reference evidence="2 3" key="1">
    <citation type="submission" date="2017-09" db="EMBL/GenBank/DDBJ databases">
        <title>Depth-based differentiation of microbial function through sediment-hosted aquifers and enrichment of novel symbionts in the deep terrestrial subsurface.</title>
        <authorList>
            <person name="Probst A.J."/>
            <person name="Ladd B."/>
            <person name="Jarett J.K."/>
            <person name="Geller-Mcgrath D.E."/>
            <person name="Sieber C.M."/>
            <person name="Emerson J.B."/>
            <person name="Anantharaman K."/>
            <person name="Thomas B.C."/>
            <person name="Malmstrom R."/>
            <person name="Stieglmeier M."/>
            <person name="Klingl A."/>
            <person name="Woyke T."/>
            <person name="Ryan C.M."/>
            <person name="Banfield J.F."/>
        </authorList>
    </citation>
    <scope>NUCLEOTIDE SEQUENCE [LARGE SCALE GENOMIC DNA]</scope>
    <source>
        <strain evidence="2">CG11_big_fil_rev_8_21_14_0_20_36_20</strain>
    </source>
</reference>
<dbReference type="Pfam" id="PF11750">
    <property type="entry name" value="DUF3307"/>
    <property type="match status" value="1"/>
</dbReference>
<protein>
    <recommendedName>
        <fullName evidence="4">DUF3307 domain-containing protein</fullName>
    </recommendedName>
</protein>